<gene>
    <name evidence="4" type="ORF">BX592_107220</name>
</gene>
<sequence length="464" mass="49263">MRGDAVRTTSKKRQQGAVSIVVVLSLTTMLMCLGLALDAGLGYMVKAKLDAAADGAAIAAGQSVTRGNTPDQQKANAQQAATAFFAANYPSGFLNSTATLQTPSVVFNNGTVTIDIAAQARVPTTFMQLIGYKSLSVATSSESIRRDLDMAFVVDTTTSMNNSTVQKAVRASSIDFLNSFDITNDRVALMHFATGTVVDVPFKNANARGFDRATMTTKINGYSFNGNTNSEEAMWNARWQLNHVITQPSSLRVIVFFSDGAPNSFSSTFPMTKSSCTTNTGTVVSSDDPPTGSGQTDNPGGLYQLGVQTSQAMSGTCYDKTAATVDHLPANYNAHAASEPSVTFPIVTNSPRVVTQAMNGASYKVRYQNINRASRNLLEAMAAQARSEGIYVFALGYGSLLTVGKGADGEKGEDILKCIANVADGPSRCYNPKQPVGVYCYAATANDIKPCYSQLASQILRISK</sequence>
<dbReference type="Pfam" id="PF13519">
    <property type="entry name" value="VWA_2"/>
    <property type="match status" value="1"/>
</dbReference>
<dbReference type="Gene3D" id="3.40.50.410">
    <property type="entry name" value="von Willebrand factor, type A domain"/>
    <property type="match status" value="1"/>
</dbReference>
<dbReference type="Pfam" id="PF13400">
    <property type="entry name" value="Tad"/>
    <property type="match status" value="1"/>
</dbReference>
<organism evidence="4 5">
    <name type="scientific">Paraburkholderia rhizosphaerae</name>
    <dbReference type="NCBI Taxonomy" id="480658"/>
    <lineage>
        <taxon>Bacteria</taxon>
        <taxon>Pseudomonadati</taxon>
        <taxon>Pseudomonadota</taxon>
        <taxon>Betaproteobacteria</taxon>
        <taxon>Burkholderiales</taxon>
        <taxon>Burkholderiaceae</taxon>
        <taxon>Paraburkholderia</taxon>
    </lineage>
</organism>
<dbReference type="EMBL" id="SORE01000007">
    <property type="protein sequence ID" value="TDY51652.1"/>
    <property type="molecule type" value="Genomic_DNA"/>
</dbReference>
<dbReference type="AlphaFoldDB" id="A0A4R8LWS6"/>
<feature type="region of interest" description="Disordered" evidence="1">
    <location>
        <begin position="277"/>
        <end position="298"/>
    </location>
</feature>
<evidence type="ECO:0000259" key="3">
    <source>
        <dbReference type="PROSITE" id="PS50234"/>
    </source>
</evidence>
<dbReference type="OrthoDB" id="8707694at2"/>
<keyword evidence="2" id="KW-1133">Transmembrane helix</keyword>
<keyword evidence="2" id="KW-0472">Membrane</keyword>
<name>A0A4R8LWS6_9BURK</name>
<dbReference type="PROSITE" id="PS50234">
    <property type="entry name" value="VWFA"/>
    <property type="match status" value="1"/>
</dbReference>
<keyword evidence="2" id="KW-0812">Transmembrane</keyword>
<comment type="caution">
    <text evidence="4">The sequence shown here is derived from an EMBL/GenBank/DDBJ whole genome shotgun (WGS) entry which is preliminary data.</text>
</comment>
<protein>
    <submittedName>
        <fullName evidence="4">Putative Flp pilus-assembly TadE/G-like protein</fullName>
    </submittedName>
</protein>
<dbReference type="InterPro" id="IPR028087">
    <property type="entry name" value="Tad_N"/>
</dbReference>
<dbReference type="Proteomes" id="UP000295509">
    <property type="component" value="Unassembled WGS sequence"/>
</dbReference>
<dbReference type="SUPFAM" id="SSF53300">
    <property type="entry name" value="vWA-like"/>
    <property type="match status" value="1"/>
</dbReference>
<evidence type="ECO:0000256" key="2">
    <source>
        <dbReference type="SAM" id="Phobius"/>
    </source>
</evidence>
<feature type="transmembrane region" description="Helical" evidence="2">
    <location>
        <begin position="16"/>
        <end position="37"/>
    </location>
</feature>
<dbReference type="CDD" id="cd00198">
    <property type="entry name" value="vWFA"/>
    <property type="match status" value="1"/>
</dbReference>
<dbReference type="InterPro" id="IPR036465">
    <property type="entry name" value="vWFA_dom_sf"/>
</dbReference>
<evidence type="ECO:0000313" key="5">
    <source>
        <dbReference type="Proteomes" id="UP000295509"/>
    </source>
</evidence>
<proteinExistence type="predicted"/>
<dbReference type="SMART" id="SM00327">
    <property type="entry name" value="VWA"/>
    <property type="match status" value="1"/>
</dbReference>
<accession>A0A4R8LWS6</accession>
<evidence type="ECO:0000313" key="4">
    <source>
        <dbReference type="EMBL" id="TDY51652.1"/>
    </source>
</evidence>
<feature type="domain" description="VWFA" evidence="3">
    <location>
        <begin position="149"/>
        <end position="459"/>
    </location>
</feature>
<keyword evidence="5" id="KW-1185">Reference proteome</keyword>
<dbReference type="InterPro" id="IPR002035">
    <property type="entry name" value="VWF_A"/>
</dbReference>
<reference evidence="4 5" key="1">
    <citation type="submission" date="2019-03" db="EMBL/GenBank/DDBJ databases">
        <title>Genomic Encyclopedia of Type Strains, Phase III (KMG-III): the genomes of soil and plant-associated and newly described type strains.</title>
        <authorList>
            <person name="Whitman W."/>
        </authorList>
    </citation>
    <scope>NUCLEOTIDE SEQUENCE [LARGE SCALE GENOMIC DNA]</scope>
    <source>
        <strain evidence="4 5">LMG 29544</strain>
    </source>
</reference>
<evidence type="ECO:0000256" key="1">
    <source>
        <dbReference type="SAM" id="MobiDB-lite"/>
    </source>
</evidence>